<dbReference type="Pfam" id="PF01423">
    <property type="entry name" value="LSM"/>
    <property type="match status" value="1"/>
</dbReference>
<dbReference type="PROSITE" id="PS52002">
    <property type="entry name" value="SM"/>
    <property type="match status" value="1"/>
</dbReference>
<evidence type="ECO:0000256" key="1">
    <source>
        <dbReference type="SAM" id="MobiDB-lite"/>
    </source>
</evidence>
<dbReference type="InterPro" id="IPR010920">
    <property type="entry name" value="LSM_dom_sf"/>
</dbReference>
<organism evidence="3">
    <name type="scientific">Cuerna arida</name>
    <dbReference type="NCBI Taxonomy" id="1464854"/>
    <lineage>
        <taxon>Eukaryota</taxon>
        <taxon>Metazoa</taxon>
        <taxon>Ecdysozoa</taxon>
        <taxon>Arthropoda</taxon>
        <taxon>Hexapoda</taxon>
        <taxon>Insecta</taxon>
        <taxon>Pterygota</taxon>
        <taxon>Neoptera</taxon>
        <taxon>Paraneoptera</taxon>
        <taxon>Hemiptera</taxon>
        <taxon>Auchenorrhyncha</taxon>
        <taxon>Membracoidea</taxon>
        <taxon>Cicadellidae</taxon>
        <taxon>Cicadellinae</taxon>
        <taxon>Proconiini</taxon>
        <taxon>Cuerna</taxon>
    </lineage>
</organism>
<gene>
    <name evidence="3" type="ORF">g.11653</name>
</gene>
<dbReference type="AlphaFoldDB" id="A0A1B6F7T5"/>
<feature type="region of interest" description="Disordered" evidence="1">
    <location>
        <begin position="137"/>
        <end position="158"/>
    </location>
</feature>
<protein>
    <recommendedName>
        <fullName evidence="2">Sm domain-containing protein</fullName>
    </recommendedName>
</protein>
<dbReference type="PANTHER" id="PTHR21196">
    <property type="entry name" value="U7 SNRNA-ASSOCIATED SM-LIKE PROTEIN LSM10"/>
    <property type="match status" value="1"/>
</dbReference>
<dbReference type="GO" id="GO:0071209">
    <property type="term" value="F:U7 snRNA binding"/>
    <property type="evidence" value="ECO:0007669"/>
    <property type="project" value="TreeGrafter"/>
</dbReference>
<evidence type="ECO:0000259" key="2">
    <source>
        <dbReference type="PROSITE" id="PS52002"/>
    </source>
</evidence>
<feature type="compositionally biased region" description="Basic and acidic residues" evidence="1">
    <location>
        <begin position="138"/>
        <end position="152"/>
    </location>
</feature>
<dbReference type="Gene3D" id="2.30.30.100">
    <property type="match status" value="1"/>
</dbReference>
<dbReference type="GO" id="GO:0016604">
    <property type="term" value="C:nuclear body"/>
    <property type="evidence" value="ECO:0007669"/>
    <property type="project" value="TreeGrafter"/>
</dbReference>
<dbReference type="PANTHER" id="PTHR21196:SF1">
    <property type="entry name" value="U7 SNRNA-ASSOCIATED SM-LIKE PROTEIN LSM10"/>
    <property type="match status" value="1"/>
</dbReference>
<reference evidence="3" key="1">
    <citation type="submission" date="2015-11" db="EMBL/GenBank/DDBJ databases">
        <title>De novo transcriptome assembly of four potential Pierce s Disease insect vectors from Arizona vineyards.</title>
        <authorList>
            <person name="Tassone E.E."/>
        </authorList>
    </citation>
    <scope>NUCLEOTIDE SEQUENCE</scope>
</reference>
<dbReference type="EMBL" id="GECZ01023487">
    <property type="protein sequence ID" value="JAS46282.1"/>
    <property type="molecule type" value="Transcribed_RNA"/>
</dbReference>
<dbReference type="InterPro" id="IPR047575">
    <property type="entry name" value="Sm"/>
</dbReference>
<accession>A0A1B6F7T5</accession>
<sequence length="158" mass="18379">MLTMAKQLGPREKFFALNGLVCLVQSLEGKYTTVDLRNESSVYGRIEDVDVFMNISMSAAVFINGKGEKHKFDNFFIQARNVRYVHIPEEVPIIGAIERQLGKVINPGRGKSLKEREKSFKMRRAVKNQQETLAMIGKMKEERLKKEREQKEKFKRKR</sequence>
<dbReference type="InterPro" id="IPR052840">
    <property type="entry name" value="U7_snRNA_Sm-like"/>
</dbReference>
<dbReference type="InterPro" id="IPR001163">
    <property type="entry name" value="Sm_dom_euk/arc"/>
</dbReference>
<proteinExistence type="predicted"/>
<feature type="non-terminal residue" evidence="3">
    <location>
        <position position="158"/>
    </location>
</feature>
<feature type="domain" description="Sm" evidence="2">
    <location>
        <begin position="19"/>
        <end position="91"/>
    </location>
</feature>
<dbReference type="GO" id="GO:0071208">
    <property type="term" value="F:histone pre-mRNA DCP binding"/>
    <property type="evidence" value="ECO:0007669"/>
    <property type="project" value="TreeGrafter"/>
</dbReference>
<evidence type="ECO:0000313" key="3">
    <source>
        <dbReference type="EMBL" id="JAS46282.1"/>
    </source>
</evidence>
<dbReference type="SUPFAM" id="SSF50182">
    <property type="entry name" value="Sm-like ribonucleoproteins"/>
    <property type="match status" value="1"/>
</dbReference>
<dbReference type="GO" id="GO:0006398">
    <property type="term" value="P:mRNA 3'-end processing by stem-loop binding and cleavage"/>
    <property type="evidence" value="ECO:0007669"/>
    <property type="project" value="TreeGrafter"/>
</dbReference>
<name>A0A1B6F7T5_9HEMI</name>
<dbReference type="CDD" id="cd01733">
    <property type="entry name" value="LSm10"/>
    <property type="match status" value="1"/>
</dbReference>
<dbReference type="GO" id="GO:0071254">
    <property type="term" value="C:cytoplasmic U snRNP body"/>
    <property type="evidence" value="ECO:0007669"/>
    <property type="project" value="TreeGrafter"/>
</dbReference>